<dbReference type="Proteomes" id="UP000784919">
    <property type="component" value="Unassembled WGS sequence"/>
</dbReference>
<accession>A0A9P7MQY6</accession>
<reference evidence="2" key="1">
    <citation type="journal article" date="2020" name="bioRxiv">
        <title>Whole genome comparisons of ergot fungi reveals the divergence and evolution of species within the genus Claviceps are the result of varying mechanisms driving genome evolution and host range expansion.</title>
        <authorList>
            <person name="Wyka S.A."/>
            <person name="Mondo S.J."/>
            <person name="Liu M."/>
            <person name="Dettman J."/>
            <person name="Nalam V."/>
            <person name="Broders K.D."/>
        </authorList>
    </citation>
    <scope>NUCLEOTIDE SEQUENCE</scope>
    <source>
        <strain evidence="2">CCC 1102</strain>
    </source>
</reference>
<evidence type="ECO:0000313" key="2">
    <source>
        <dbReference type="EMBL" id="KAG5964271.1"/>
    </source>
</evidence>
<dbReference type="EMBL" id="SRPS01000175">
    <property type="protein sequence ID" value="KAG5964271.1"/>
    <property type="molecule type" value="Genomic_DNA"/>
</dbReference>
<comment type="caution">
    <text evidence="2">The sequence shown here is derived from an EMBL/GenBank/DDBJ whole genome shotgun (WGS) entry which is preliminary data.</text>
</comment>
<evidence type="ECO:0000256" key="1">
    <source>
        <dbReference type="SAM" id="MobiDB-lite"/>
    </source>
</evidence>
<proteinExistence type="predicted"/>
<evidence type="ECO:0000313" key="3">
    <source>
        <dbReference type="Proteomes" id="UP000784919"/>
    </source>
</evidence>
<feature type="region of interest" description="Disordered" evidence="1">
    <location>
        <begin position="119"/>
        <end position="151"/>
    </location>
</feature>
<sequence>MTHAAQSAGAAGDAVPMDIDSGTRGLAQSCHHPLSGLGSVNVEAVVTEAITVRERVPKPLIAKYEKLARLVTPPALEAVWEVCLSIFNTGANNPQRHAQNNTVTTENLEKSIEKAVQKALRAPPTGGTTWASIAARGSPSPPGPRSPPATA</sequence>
<dbReference type="OrthoDB" id="5160488at2759"/>
<dbReference type="AlphaFoldDB" id="A0A9P7MQY6"/>
<protein>
    <submittedName>
        <fullName evidence="2">Uncharacterized protein</fullName>
    </submittedName>
</protein>
<feature type="compositionally biased region" description="Pro residues" evidence="1">
    <location>
        <begin position="139"/>
        <end position="151"/>
    </location>
</feature>
<organism evidence="2 3">
    <name type="scientific">Claviceps arundinis</name>
    <dbReference type="NCBI Taxonomy" id="1623583"/>
    <lineage>
        <taxon>Eukaryota</taxon>
        <taxon>Fungi</taxon>
        <taxon>Dikarya</taxon>
        <taxon>Ascomycota</taxon>
        <taxon>Pezizomycotina</taxon>
        <taxon>Sordariomycetes</taxon>
        <taxon>Hypocreomycetidae</taxon>
        <taxon>Hypocreales</taxon>
        <taxon>Clavicipitaceae</taxon>
        <taxon>Claviceps</taxon>
    </lineage>
</organism>
<gene>
    <name evidence="2" type="ORF">E4U56_002348</name>
</gene>
<name>A0A9P7MQY6_9HYPO</name>